<dbReference type="InterPro" id="IPR018247">
    <property type="entry name" value="EF_Hand_1_Ca_BS"/>
</dbReference>
<evidence type="ECO:0000313" key="4">
    <source>
        <dbReference type="Proteomes" id="UP000256970"/>
    </source>
</evidence>
<proteinExistence type="predicted"/>
<feature type="region of interest" description="Disordered" evidence="1">
    <location>
        <begin position="176"/>
        <end position="197"/>
    </location>
</feature>
<evidence type="ECO:0000313" key="3">
    <source>
        <dbReference type="EMBL" id="SZX59556.1"/>
    </source>
</evidence>
<gene>
    <name evidence="3" type="ORF">BQ4739_LOCUS168</name>
</gene>
<dbReference type="AlphaFoldDB" id="A0A383V5A2"/>
<protein>
    <recommendedName>
        <fullName evidence="5">EF-hand domain-containing protein</fullName>
    </recommendedName>
</protein>
<feature type="region of interest" description="Disordered" evidence="1">
    <location>
        <begin position="124"/>
        <end position="160"/>
    </location>
</feature>
<keyword evidence="4" id="KW-1185">Reference proteome</keyword>
<sequence length="367" mass="38932">MCRLKPARYVLLMAGEALAMALGWSLMQQQDTSSEMQAKAAAGVTESAQRVLMRLSGNFASALYNADGSANAALASGGVTAIHDEHGAIPADVVMTTQLLGEFDLHPKKIAWLMQDLLYQVSKGPAQNQRHAPSLQQMQAAADASHGGHGQQHVRGGADPKATAAASMAAINASQQLVDRGSPATQAALAEAQPEGSTLEAQMSLAQNLSVRDLKTALTQLDVDHSHCVEKAELVALFAQAYTRGPPRTQQQQQQQAASSDPLQQREPCDISAWLHMALFFRAEAGEAQQGRSAAVQDMYRAAAAAAMHCPGGDELYQLLIASNVLRVLVDGGTPFKAGEGLQLLDWSVSAKAQLKAWFGYGIVPRA</sequence>
<reference evidence="3 4" key="1">
    <citation type="submission" date="2016-10" db="EMBL/GenBank/DDBJ databases">
        <authorList>
            <person name="Cai Z."/>
        </authorList>
    </citation>
    <scope>NUCLEOTIDE SEQUENCE [LARGE SCALE GENOMIC DNA]</scope>
</reference>
<dbReference type="PROSITE" id="PS00018">
    <property type="entry name" value="EF_HAND_1"/>
    <property type="match status" value="1"/>
</dbReference>
<feature type="chain" id="PRO_5016781373" description="EF-hand domain-containing protein" evidence="2">
    <location>
        <begin position="24"/>
        <end position="367"/>
    </location>
</feature>
<accession>A0A383V5A2</accession>
<evidence type="ECO:0000256" key="1">
    <source>
        <dbReference type="SAM" id="MobiDB-lite"/>
    </source>
</evidence>
<name>A0A383V5A2_TETOB</name>
<feature type="signal peptide" evidence="2">
    <location>
        <begin position="1"/>
        <end position="23"/>
    </location>
</feature>
<dbReference type="Proteomes" id="UP000256970">
    <property type="component" value="Unassembled WGS sequence"/>
</dbReference>
<dbReference type="EMBL" id="FNXT01000003">
    <property type="protein sequence ID" value="SZX59556.1"/>
    <property type="molecule type" value="Genomic_DNA"/>
</dbReference>
<keyword evidence="2" id="KW-0732">Signal</keyword>
<evidence type="ECO:0008006" key="5">
    <source>
        <dbReference type="Google" id="ProtNLM"/>
    </source>
</evidence>
<evidence type="ECO:0000256" key="2">
    <source>
        <dbReference type="SAM" id="SignalP"/>
    </source>
</evidence>
<organism evidence="3 4">
    <name type="scientific">Tetradesmus obliquus</name>
    <name type="common">Green alga</name>
    <name type="synonym">Acutodesmus obliquus</name>
    <dbReference type="NCBI Taxonomy" id="3088"/>
    <lineage>
        <taxon>Eukaryota</taxon>
        <taxon>Viridiplantae</taxon>
        <taxon>Chlorophyta</taxon>
        <taxon>core chlorophytes</taxon>
        <taxon>Chlorophyceae</taxon>
        <taxon>CS clade</taxon>
        <taxon>Sphaeropleales</taxon>
        <taxon>Scenedesmaceae</taxon>
        <taxon>Tetradesmus</taxon>
    </lineage>
</organism>
<feature type="compositionally biased region" description="Polar residues" evidence="1">
    <location>
        <begin position="125"/>
        <end position="139"/>
    </location>
</feature>
<feature type="region of interest" description="Disordered" evidence="1">
    <location>
        <begin position="245"/>
        <end position="264"/>
    </location>
</feature>